<comment type="similarity">
    <text evidence="1 3 4">Belongs to the GroES chaperonin family.</text>
</comment>
<dbReference type="Proteomes" id="UP000324194">
    <property type="component" value="Chromosome 1"/>
</dbReference>
<dbReference type="OrthoDB" id="9806791at2"/>
<evidence type="ECO:0000313" key="5">
    <source>
        <dbReference type="EMBL" id="VVC76726.1"/>
    </source>
</evidence>
<comment type="subcellular location">
    <subcellularLocation>
        <location evidence="3">Cytoplasm</location>
    </subcellularLocation>
</comment>
<gene>
    <name evidence="3 5" type="primary">groS</name>
    <name evidence="3" type="synonym">groES</name>
    <name evidence="5" type="ORF">AQUSIP_20510</name>
</gene>
<dbReference type="SUPFAM" id="SSF50129">
    <property type="entry name" value="GroES-like"/>
    <property type="match status" value="1"/>
</dbReference>
<dbReference type="Gene3D" id="2.30.33.40">
    <property type="entry name" value="GroES chaperonin"/>
    <property type="match status" value="1"/>
</dbReference>
<dbReference type="InterPro" id="IPR037124">
    <property type="entry name" value="Chaperonin_GroES_sf"/>
</dbReference>
<dbReference type="GO" id="GO:0051082">
    <property type="term" value="F:unfolded protein binding"/>
    <property type="evidence" value="ECO:0007669"/>
    <property type="project" value="TreeGrafter"/>
</dbReference>
<organism evidence="5 6">
    <name type="scientific">Aquicella siphonis</name>
    <dbReference type="NCBI Taxonomy" id="254247"/>
    <lineage>
        <taxon>Bacteria</taxon>
        <taxon>Pseudomonadati</taxon>
        <taxon>Pseudomonadota</taxon>
        <taxon>Gammaproteobacteria</taxon>
        <taxon>Legionellales</taxon>
        <taxon>Coxiellaceae</taxon>
        <taxon>Aquicella</taxon>
    </lineage>
</organism>
<dbReference type="EMBL" id="LR699119">
    <property type="protein sequence ID" value="VVC76726.1"/>
    <property type="molecule type" value="Genomic_DNA"/>
</dbReference>
<dbReference type="GO" id="GO:0044183">
    <property type="term" value="F:protein folding chaperone"/>
    <property type="evidence" value="ECO:0007669"/>
    <property type="project" value="InterPro"/>
</dbReference>
<dbReference type="Pfam" id="PF00166">
    <property type="entry name" value="Cpn10"/>
    <property type="match status" value="1"/>
</dbReference>
<dbReference type="AlphaFoldDB" id="A0A5E4PKH2"/>
<keyword evidence="2 3" id="KW-0143">Chaperone</keyword>
<proteinExistence type="inferred from homology"/>
<dbReference type="SMART" id="SM00883">
    <property type="entry name" value="Cpn10"/>
    <property type="match status" value="1"/>
</dbReference>
<dbReference type="PANTHER" id="PTHR10772:SF58">
    <property type="entry name" value="CO-CHAPERONIN GROES"/>
    <property type="match status" value="1"/>
</dbReference>
<dbReference type="InterPro" id="IPR018369">
    <property type="entry name" value="Chaprnonin_Cpn10_CS"/>
</dbReference>
<dbReference type="CDD" id="cd00320">
    <property type="entry name" value="cpn10"/>
    <property type="match status" value="1"/>
</dbReference>
<dbReference type="FunFam" id="2.30.33.40:FF:000001">
    <property type="entry name" value="10 kDa chaperonin"/>
    <property type="match status" value="1"/>
</dbReference>
<dbReference type="PRINTS" id="PR00297">
    <property type="entry name" value="CHAPERONIN10"/>
</dbReference>
<dbReference type="PANTHER" id="PTHR10772">
    <property type="entry name" value="10 KDA HEAT SHOCK PROTEIN"/>
    <property type="match status" value="1"/>
</dbReference>
<evidence type="ECO:0000256" key="2">
    <source>
        <dbReference type="ARBA" id="ARBA00023186"/>
    </source>
</evidence>
<dbReference type="NCBIfam" id="NF001527">
    <property type="entry name" value="PRK00364.1-2"/>
    <property type="match status" value="1"/>
</dbReference>
<evidence type="ECO:0000313" key="6">
    <source>
        <dbReference type="Proteomes" id="UP000324194"/>
    </source>
</evidence>
<sequence>MSKNTPKIRPLSDRIVVEPKEVESKTAGGIVIPDTADKDKPMQGTVLAIGNGKYIDGKMQPLQVKVGDRVLFGKYAGTNIKLEDREFLVMREEDVMGVIE</sequence>
<dbReference type="InterPro" id="IPR020818">
    <property type="entry name" value="Chaperonin_GroES"/>
</dbReference>
<evidence type="ECO:0000256" key="4">
    <source>
        <dbReference type="RuleBase" id="RU000535"/>
    </source>
</evidence>
<protein>
    <recommendedName>
        <fullName evidence="3">Co-chaperonin GroES</fullName>
    </recommendedName>
    <alternativeName>
        <fullName evidence="3">10 kDa chaperonin</fullName>
    </alternativeName>
    <alternativeName>
        <fullName evidence="3">Chaperonin-10</fullName>
        <shortName evidence="3">Cpn10</shortName>
    </alternativeName>
</protein>
<dbReference type="NCBIfam" id="NF001531">
    <property type="entry name" value="PRK00364.2-2"/>
    <property type="match status" value="1"/>
</dbReference>
<evidence type="ECO:0000256" key="1">
    <source>
        <dbReference type="ARBA" id="ARBA00006975"/>
    </source>
</evidence>
<dbReference type="GO" id="GO:0046872">
    <property type="term" value="F:metal ion binding"/>
    <property type="evidence" value="ECO:0007669"/>
    <property type="project" value="TreeGrafter"/>
</dbReference>
<accession>A0A5E4PKH2</accession>
<dbReference type="InterPro" id="IPR011032">
    <property type="entry name" value="GroES-like_sf"/>
</dbReference>
<dbReference type="KEGG" id="asip:AQUSIP_20510"/>
<keyword evidence="6" id="KW-1185">Reference proteome</keyword>
<comment type="subunit">
    <text evidence="3">Heptamer of 7 subunits arranged in a ring. Interacts with the chaperonin GroEL.</text>
</comment>
<reference evidence="5 6" key="1">
    <citation type="submission" date="2019-08" db="EMBL/GenBank/DDBJ databases">
        <authorList>
            <person name="Guy L."/>
        </authorList>
    </citation>
    <scope>NUCLEOTIDE SEQUENCE [LARGE SCALE GENOMIC DNA]</scope>
    <source>
        <strain evidence="5 6">SGT-108</strain>
    </source>
</reference>
<dbReference type="GO" id="GO:0051087">
    <property type="term" value="F:protein-folding chaperone binding"/>
    <property type="evidence" value="ECO:0007669"/>
    <property type="project" value="TreeGrafter"/>
</dbReference>
<dbReference type="HAMAP" id="MF_00580">
    <property type="entry name" value="CH10"/>
    <property type="match status" value="1"/>
</dbReference>
<comment type="function">
    <text evidence="3 4">Together with the chaperonin GroEL, plays an essential role in assisting protein folding. The GroEL-GroES system forms a nano-cage that allows encapsulation of the non-native substrate proteins and provides a physical environment optimized to promote and accelerate protein folding. GroES binds to the apical surface of the GroEL ring, thereby capping the opening of the GroEL channel.</text>
</comment>
<dbReference type="RefSeq" id="WP_148340030.1">
    <property type="nucleotide sequence ID" value="NZ_LR699119.1"/>
</dbReference>
<dbReference type="PROSITE" id="PS00681">
    <property type="entry name" value="CHAPERONINS_CPN10"/>
    <property type="match status" value="1"/>
</dbReference>
<keyword evidence="3" id="KW-0963">Cytoplasm</keyword>
<dbReference type="NCBIfam" id="NF001533">
    <property type="entry name" value="PRK00364.2-4"/>
    <property type="match status" value="1"/>
</dbReference>
<dbReference type="GO" id="GO:0005524">
    <property type="term" value="F:ATP binding"/>
    <property type="evidence" value="ECO:0007669"/>
    <property type="project" value="InterPro"/>
</dbReference>
<evidence type="ECO:0000256" key="3">
    <source>
        <dbReference type="HAMAP-Rule" id="MF_00580"/>
    </source>
</evidence>
<dbReference type="GO" id="GO:0005737">
    <property type="term" value="C:cytoplasm"/>
    <property type="evidence" value="ECO:0007669"/>
    <property type="project" value="UniProtKB-SubCell"/>
</dbReference>
<name>A0A5E4PKH2_9COXI</name>